<dbReference type="CDD" id="cd10917">
    <property type="entry name" value="CE4_NodB_like_6s_7s"/>
    <property type="match status" value="1"/>
</dbReference>
<dbReference type="InterPro" id="IPR050248">
    <property type="entry name" value="Polysacc_deacetylase_ArnD"/>
</dbReference>
<keyword evidence="5" id="KW-1185">Reference proteome</keyword>
<dbReference type="InterPro" id="IPR011330">
    <property type="entry name" value="Glyco_hydro/deAcase_b/a-brl"/>
</dbReference>
<dbReference type="PANTHER" id="PTHR10587:SF133">
    <property type="entry name" value="CHITIN DEACETYLASE 1-RELATED"/>
    <property type="match status" value="1"/>
</dbReference>
<dbReference type="SUPFAM" id="SSF88713">
    <property type="entry name" value="Glycoside hydrolase/deacetylase"/>
    <property type="match status" value="1"/>
</dbReference>
<dbReference type="InterPro" id="IPR002509">
    <property type="entry name" value="NODB_dom"/>
</dbReference>
<dbReference type="SUPFAM" id="SSF82171">
    <property type="entry name" value="DPP6 N-terminal domain-like"/>
    <property type="match status" value="1"/>
</dbReference>
<reference evidence="4 5" key="1">
    <citation type="submission" date="2013-08" db="EMBL/GenBank/DDBJ databases">
        <authorList>
            <person name="Weinstock G."/>
            <person name="Sodergren E."/>
            <person name="Wylie T."/>
            <person name="Fulton L."/>
            <person name="Fulton R."/>
            <person name="Fronick C."/>
            <person name="O'Laughlin M."/>
            <person name="Godfrey J."/>
            <person name="Miner T."/>
            <person name="Herter B."/>
            <person name="Appelbaum E."/>
            <person name="Cordes M."/>
            <person name="Lek S."/>
            <person name="Wollam A."/>
            <person name="Pepin K.H."/>
            <person name="Palsikar V.B."/>
            <person name="Mitreva M."/>
            <person name="Wilson R.K."/>
        </authorList>
    </citation>
    <scope>NUCLEOTIDE SEQUENCE [LARGE SCALE GENOMIC DNA]</scope>
    <source>
        <strain evidence="4 5">ATCC 700332</strain>
    </source>
</reference>
<comment type="caution">
    <text evidence="4">The sequence shown here is derived from an EMBL/GenBank/DDBJ whole genome shotgun (WGS) entry which is preliminary data.</text>
</comment>
<name>A0ABN0NY72_TRELE</name>
<sequence length="783" mass="87137">MKIQKTVYAYVLACLFALCVYICYAAENVLPSRITFTDVDLNGSDGLLFSCALTEKSGTHKNLYTVRLSSDKNAVQAAQGEPELLTCFPQKLDSFQNGNFLQVRNSDGVFIYSAAKASLERVAYNPVLKPSPFVSARSRGILTETALSPDGNWICFFKKTEIARAQLVLGDTKTGQEYLLSEQCDFDFTGPRVLWSPDSKFLVYEKNDHLYFIEPKKAFSEPFLEDRFRSIGEGNIACVRWASHKKLMYVQKDSVFTVSADELYTRSLYAAVLGNGDLCGHLPWAFNGKQDLFWIDETGEHIVVVQNKKNVFYFKLESSSYPHNTAFLPVNGTAAAFYVMWLNVHQANSGLSGNSVSSALDPSGARAADERVPVLWIDFFTQNEEKESRAYLLNARFTAAADNGRQPYFTPVELPAGAKNPVLSPDGSNIAFIAGGALYVYDCNTYKKQAVYSAERIVSFAWRSNFSLYVGGSETVRLWDFKADTADILFLSSVNRFAWDADGTGVLASVSAGTFIYDKERGTWRVFSSAIPRENASLNAYRRIMSDKRENGPYANVLYVRSLQGLGKTLPLFTSFVSERRPQKRVAVAFDALDDRSGVPYILDTLSRYGLSATFFINGEFIRRFPDTVCTICNKGHECASMFYTAADLLSADFASDESFIRRGLARNEDEFYALTGEEMKLFWHAPYGRYSAEIDEAGKAAGYKMPENIISLLYNEKDSSPPSFSKVIENTVAQLKDGSVILVSCSAEPAQNGGDMYTKLDVLLYALLEAGCTPMPVSSFVY</sequence>
<dbReference type="PANTHER" id="PTHR10587">
    <property type="entry name" value="GLYCOSYL TRANSFERASE-RELATED"/>
    <property type="match status" value="1"/>
</dbReference>
<evidence type="ECO:0000313" key="5">
    <source>
        <dbReference type="Proteomes" id="UP000016649"/>
    </source>
</evidence>
<dbReference type="Pfam" id="PF01522">
    <property type="entry name" value="Polysacc_deac_1"/>
    <property type="match status" value="1"/>
</dbReference>
<dbReference type="RefSeq" id="WP_021687556.1">
    <property type="nucleotide sequence ID" value="NZ_KI260567.1"/>
</dbReference>
<dbReference type="InterPro" id="IPR011042">
    <property type="entry name" value="6-blade_b-propeller_TolB-like"/>
</dbReference>
<evidence type="ECO:0000259" key="3">
    <source>
        <dbReference type="PROSITE" id="PS51677"/>
    </source>
</evidence>
<proteinExistence type="predicted"/>
<organism evidence="4 5">
    <name type="scientific">Treponema lecithinolyticum ATCC 700332</name>
    <dbReference type="NCBI Taxonomy" id="1321815"/>
    <lineage>
        <taxon>Bacteria</taxon>
        <taxon>Pseudomonadati</taxon>
        <taxon>Spirochaetota</taxon>
        <taxon>Spirochaetia</taxon>
        <taxon>Spirochaetales</taxon>
        <taxon>Treponemataceae</taxon>
        <taxon>Treponema</taxon>
    </lineage>
</organism>
<evidence type="ECO:0000256" key="1">
    <source>
        <dbReference type="ARBA" id="ARBA00022723"/>
    </source>
</evidence>
<dbReference type="PROSITE" id="PS51677">
    <property type="entry name" value="NODB"/>
    <property type="match status" value="1"/>
</dbReference>
<dbReference type="InterPro" id="IPR011659">
    <property type="entry name" value="WD40"/>
</dbReference>
<protein>
    <submittedName>
        <fullName evidence="4">Polysaccharide deacetylase</fullName>
    </submittedName>
</protein>
<accession>A0ABN0NY72</accession>
<evidence type="ECO:0000313" key="4">
    <source>
        <dbReference type="EMBL" id="ERJ92593.1"/>
    </source>
</evidence>
<dbReference type="Gene3D" id="2.130.10.10">
    <property type="entry name" value="YVTN repeat-like/Quinoprotein amine dehydrogenase"/>
    <property type="match status" value="1"/>
</dbReference>
<dbReference type="EMBL" id="AWVH01000033">
    <property type="protein sequence ID" value="ERJ92593.1"/>
    <property type="molecule type" value="Genomic_DNA"/>
</dbReference>
<gene>
    <name evidence="4" type="ORF">HMPREF9193_01350</name>
</gene>
<dbReference type="InterPro" id="IPR015943">
    <property type="entry name" value="WD40/YVTN_repeat-like_dom_sf"/>
</dbReference>
<dbReference type="Pfam" id="PF07676">
    <property type="entry name" value="PD40"/>
    <property type="match status" value="1"/>
</dbReference>
<dbReference type="Proteomes" id="UP000016649">
    <property type="component" value="Unassembled WGS sequence"/>
</dbReference>
<feature type="domain" description="NodB homology" evidence="3">
    <location>
        <begin position="584"/>
        <end position="783"/>
    </location>
</feature>
<keyword evidence="1" id="KW-0479">Metal-binding</keyword>
<evidence type="ECO:0000256" key="2">
    <source>
        <dbReference type="ARBA" id="ARBA00022801"/>
    </source>
</evidence>
<keyword evidence="2" id="KW-0378">Hydrolase</keyword>
<dbReference type="Gene3D" id="2.120.10.30">
    <property type="entry name" value="TolB, C-terminal domain"/>
    <property type="match status" value="1"/>
</dbReference>
<dbReference type="Gene3D" id="3.20.20.370">
    <property type="entry name" value="Glycoside hydrolase/deacetylase"/>
    <property type="match status" value="1"/>
</dbReference>